<reference evidence="2" key="2">
    <citation type="submission" date="2023-06" db="EMBL/GenBank/DDBJ databases">
        <authorList>
            <person name="Ma L."/>
            <person name="Liu K.-W."/>
            <person name="Li Z."/>
            <person name="Hsiao Y.-Y."/>
            <person name="Qi Y."/>
            <person name="Fu T."/>
            <person name="Tang G."/>
            <person name="Zhang D."/>
            <person name="Sun W.-H."/>
            <person name="Liu D.-K."/>
            <person name="Li Y."/>
            <person name="Chen G.-Z."/>
            <person name="Liu X.-D."/>
            <person name="Liao X.-Y."/>
            <person name="Jiang Y.-T."/>
            <person name="Yu X."/>
            <person name="Hao Y."/>
            <person name="Huang J."/>
            <person name="Zhao X.-W."/>
            <person name="Ke S."/>
            <person name="Chen Y.-Y."/>
            <person name="Wu W.-L."/>
            <person name="Hsu J.-L."/>
            <person name="Lin Y.-F."/>
            <person name="Huang M.-D."/>
            <person name="Li C.-Y."/>
            <person name="Huang L."/>
            <person name="Wang Z.-W."/>
            <person name="Zhao X."/>
            <person name="Zhong W.-Y."/>
            <person name="Peng D.-H."/>
            <person name="Ahmad S."/>
            <person name="Lan S."/>
            <person name="Zhang J.-S."/>
            <person name="Tsai W.-C."/>
            <person name="Van De Peer Y."/>
            <person name="Liu Z.-J."/>
        </authorList>
    </citation>
    <scope>NUCLEOTIDE SEQUENCE</scope>
    <source>
        <strain evidence="2">CP</strain>
        <tissue evidence="2">Leaves</tissue>
    </source>
</reference>
<keyword evidence="3" id="KW-1185">Reference proteome</keyword>
<dbReference type="AlphaFoldDB" id="A0AAV9D060"/>
<organism evidence="2 3">
    <name type="scientific">Acorus calamus</name>
    <name type="common">Sweet flag</name>
    <dbReference type="NCBI Taxonomy" id="4465"/>
    <lineage>
        <taxon>Eukaryota</taxon>
        <taxon>Viridiplantae</taxon>
        <taxon>Streptophyta</taxon>
        <taxon>Embryophyta</taxon>
        <taxon>Tracheophyta</taxon>
        <taxon>Spermatophyta</taxon>
        <taxon>Magnoliopsida</taxon>
        <taxon>Liliopsida</taxon>
        <taxon>Acoraceae</taxon>
        <taxon>Acorus</taxon>
    </lineage>
</organism>
<feature type="compositionally biased region" description="Acidic residues" evidence="1">
    <location>
        <begin position="159"/>
        <end position="170"/>
    </location>
</feature>
<protein>
    <submittedName>
        <fullName evidence="2">Uncharacterized protein</fullName>
    </submittedName>
</protein>
<comment type="caution">
    <text evidence="2">The sequence shown here is derived from an EMBL/GenBank/DDBJ whole genome shotgun (WGS) entry which is preliminary data.</text>
</comment>
<evidence type="ECO:0000313" key="2">
    <source>
        <dbReference type="EMBL" id="KAK1294585.1"/>
    </source>
</evidence>
<evidence type="ECO:0000256" key="1">
    <source>
        <dbReference type="SAM" id="MobiDB-lite"/>
    </source>
</evidence>
<dbReference type="EMBL" id="JAUJYO010000016">
    <property type="protein sequence ID" value="KAK1294585.1"/>
    <property type="molecule type" value="Genomic_DNA"/>
</dbReference>
<feature type="compositionally biased region" description="Polar residues" evidence="1">
    <location>
        <begin position="95"/>
        <end position="105"/>
    </location>
</feature>
<reference evidence="2" key="1">
    <citation type="journal article" date="2023" name="Nat. Commun.">
        <title>Diploid and tetraploid genomes of Acorus and the evolution of monocots.</title>
        <authorList>
            <person name="Ma L."/>
            <person name="Liu K.W."/>
            <person name="Li Z."/>
            <person name="Hsiao Y.Y."/>
            <person name="Qi Y."/>
            <person name="Fu T."/>
            <person name="Tang G.D."/>
            <person name="Zhang D."/>
            <person name="Sun W.H."/>
            <person name="Liu D.K."/>
            <person name="Li Y."/>
            <person name="Chen G.Z."/>
            <person name="Liu X.D."/>
            <person name="Liao X.Y."/>
            <person name="Jiang Y.T."/>
            <person name="Yu X."/>
            <person name="Hao Y."/>
            <person name="Huang J."/>
            <person name="Zhao X.W."/>
            <person name="Ke S."/>
            <person name="Chen Y.Y."/>
            <person name="Wu W.L."/>
            <person name="Hsu J.L."/>
            <person name="Lin Y.F."/>
            <person name="Huang M.D."/>
            <person name="Li C.Y."/>
            <person name="Huang L."/>
            <person name="Wang Z.W."/>
            <person name="Zhao X."/>
            <person name="Zhong W.Y."/>
            <person name="Peng D.H."/>
            <person name="Ahmad S."/>
            <person name="Lan S."/>
            <person name="Zhang J.S."/>
            <person name="Tsai W.C."/>
            <person name="Van de Peer Y."/>
            <person name="Liu Z.J."/>
        </authorList>
    </citation>
    <scope>NUCLEOTIDE SEQUENCE</scope>
    <source>
        <strain evidence="2">CP</strain>
    </source>
</reference>
<evidence type="ECO:0000313" key="3">
    <source>
        <dbReference type="Proteomes" id="UP001180020"/>
    </source>
</evidence>
<dbReference type="Proteomes" id="UP001180020">
    <property type="component" value="Unassembled WGS sequence"/>
</dbReference>
<name>A0AAV9D060_ACOCL</name>
<proteinExistence type="predicted"/>
<gene>
    <name evidence="2" type="ORF">QJS10_CPA16g00850</name>
</gene>
<feature type="region of interest" description="Disordered" evidence="1">
    <location>
        <begin position="1"/>
        <end position="208"/>
    </location>
</feature>
<sequence length="208" mass="21784">MSDLPSEAETPINGAPPTEPLLLLPDPPPPKRHRRPSVRLGEIGDQSAAAAVVSLIPPHESSYARRPKQWKNPPLSPPPSGAPGGGGGRGKAFFSSKTRPLTNLGSGDGETLDIDDNRRLQTMQRRVGGGGGGGAKRVRTNWGASSKLDEGDARLSGGEEADVAEGEEGWDSPIRSVGEAGAPPSETDGQDWRRGATMDGADRSRREG</sequence>
<accession>A0AAV9D060</accession>
<feature type="compositionally biased region" description="Basic and acidic residues" evidence="1">
    <location>
        <begin position="190"/>
        <end position="208"/>
    </location>
</feature>